<evidence type="ECO:0008006" key="6">
    <source>
        <dbReference type="Google" id="ProtNLM"/>
    </source>
</evidence>
<dbReference type="PANTHER" id="PTHR40124">
    <property type="match status" value="1"/>
</dbReference>
<sequence length="523" mass="57467">MVSSIILLLLPATLVVADNLTPQSIASQFSLTTRQAALETSARGVPIMIQSHSTVLPFPTATLSSTDAESLLVSQWSLDKDRLQNGAEDLSFVDDPFPNNPAPGVSSSSGPVLQVTYPAGSFSGATGGAQFYNIWQTTNSSGFQSMLLTYEVAFDAGFDWVKGGKLPGLRGGTNATGCSGGQQSDGLSCFSSRLMWRPNVYAYIPEPNNLCSEKSITCNSDFGISISRDRSLSQAERAWNQVTLLVQLNNPINVANGNIELYLNGVKALAQQDLQIRAANSVTAGGMYFSTFFGGSDSSWSTPTTTHTYFRNFQLFGGYNPSTLTGATVKSSASRRDQSAMSYRAATEERRWNSISQKMEGFHNYFKQEFNTIYELADGSFTQRGLSLSLFLQMATRLNHRKCPDPIPEVTALTRAPDLTMHHTIEEAHIFPILATKMPQFSTETEHAHIDSHKGIHDGLEALGELVQKYKAEPSSYSPSELRACLDGFRDVMFNHLDEEVNDLRGDNMKKYWTLEELDLIPM</sequence>
<comment type="caution">
    <text evidence="4">The sequence shown here is derived from an EMBL/GenBank/DDBJ whole genome shotgun (WGS) entry which is preliminary data.</text>
</comment>
<evidence type="ECO:0000313" key="4">
    <source>
        <dbReference type="EMBL" id="CAK5265769.1"/>
    </source>
</evidence>
<dbReference type="EMBL" id="CAVNYO010000100">
    <property type="protein sequence ID" value="CAK5265769.1"/>
    <property type="molecule type" value="Genomic_DNA"/>
</dbReference>
<protein>
    <recommendedName>
        <fullName evidence="6">Hemerythrin-like domain-containing protein</fullName>
    </recommendedName>
</protein>
<dbReference type="PANTHER" id="PTHR40124:SF1">
    <property type="entry name" value="DISAGGREGATASE RELATED REPEAT PROTEIN"/>
    <property type="match status" value="1"/>
</dbReference>
<dbReference type="Pfam" id="PF21294">
    <property type="entry name" value="Polysacc_lyase_14"/>
    <property type="match status" value="1"/>
</dbReference>
<dbReference type="AlphaFoldDB" id="A0AAD2GXB3"/>
<accession>A0AAD2GXB3</accession>
<proteinExistence type="predicted"/>
<organism evidence="4 5">
    <name type="scientific">Mycena citricolor</name>
    <dbReference type="NCBI Taxonomy" id="2018698"/>
    <lineage>
        <taxon>Eukaryota</taxon>
        <taxon>Fungi</taxon>
        <taxon>Dikarya</taxon>
        <taxon>Basidiomycota</taxon>
        <taxon>Agaricomycotina</taxon>
        <taxon>Agaricomycetes</taxon>
        <taxon>Agaricomycetidae</taxon>
        <taxon>Agaricales</taxon>
        <taxon>Marasmiineae</taxon>
        <taxon>Mycenaceae</taxon>
        <taxon>Mycena</taxon>
    </lineage>
</organism>
<gene>
    <name evidence="4" type="ORF">MYCIT1_LOCUS7011</name>
</gene>
<dbReference type="InterPro" id="IPR048958">
    <property type="entry name" value="Polysacc_lyase_14"/>
</dbReference>
<dbReference type="InterPro" id="IPR012312">
    <property type="entry name" value="Hemerythrin-like"/>
</dbReference>
<dbReference type="Proteomes" id="UP001295794">
    <property type="component" value="Unassembled WGS sequence"/>
</dbReference>
<keyword evidence="5" id="KW-1185">Reference proteome</keyword>
<feature type="domain" description="Polysaccharide lyase 14" evidence="3">
    <location>
        <begin position="107"/>
        <end position="313"/>
    </location>
</feature>
<dbReference type="Gene3D" id="1.20.120.520">
    <property type="entry name" value="nmb1532 protein domain like"/>
    <property type="match status" value="1"/>
</dbReference>
<name>A0AAD2GXB3_9AGAR</name>
<feature type="chain" id="PRO_5042287468" description="Hemerythrin-like domain-containing protein" evidence="1">
    <location>
        <begin position="18"/>
        <end position="523"/>
    </location>
</feature>
<dbReference type="Gene3D" id="2.60.120.200">
    <property type="match status" value="1"/>
</dbReference>
<dbReference type="Pfam" id="PF01814">
    <property type="entry name" value="Hemerythrin"/>
    <property type="match status" value="1"/>
</dbReference>
<reference evidence="4" key="1">
    <citation type="submission" date="2023-11" db="EMBL/GenBank/DDBJ databases">
        <authorList>
            <person name="De Vega J J."/>
            <person name="De Vega J J."/>
        </authorList>
    </citation>
    <scope>NUCLEOTIDE SEQUENCE</scope>
</reference>
<evidence type="ECO:0000256" key="1">
    <source>
        <dbReference type="SAM" id="SignalP"/>
    </source>
</evidence>
<dbReference type="CDD" id="cd12108">
    <property type="entry name" value="Hr-like"/>
    <property type="match status" value="1"/>
</dbReference>
<feature type="domain" description="Hemerythrin-like" evidence="2">
    <location>
        <begin position="359"/>
        <end position="502"/>
    </location>
</feature>
<feature type="signal peptide" evidence="1">
    <location>
        <begin position="1"/>
        <end position="17"/>
    </location>
</feature>
<evidence type="ECO:0000259" key="2">
    <source>
        <dbReference type="Pfam" id="PF01814"/>
    </source>
</evidence>
<evidence type="ECO:0000313" key="5">
    <source>
        <dbReference type="Proteomes" id="UP001295794"/>
    </source>
</evidence>
<evidence type="ECO:0000259" key="3">
    <source>
        <dbReference type="Pfam" id="PF21294"/>
    </source>
</evidence>
<keyword evidence="1" id="KW-0732">Signal</keyword>